<sequence length="117" mass="13231">MDQEEAQALAECVGRAIARKRVEAGLTQEQVAEQLSLGREAIARIERGTSIPTIVRLAEFAALFGCATEELLTGASPRIDDQTLTIMRNLRELAPRDRQMLVEWVETFAQRLRRHRD</sequence>
<dbReference type="Proteomes" id="UP000494120">
    <property type="component" value="Unassembled WGS sequence"/>
</dbReference>
<dbReference type="GeneID" id="99664179"/>
<dbReference type="InterPro" id="IPR001387">
    <property type="entry name" value="Cro/C1-type_HTH"/>
</dbReference>
<reference evidence="4" key="1">
    <citation type="submission" date="2017-06" db="EMBL/GenBank/DDBJ databases">
        <authorList>
            <person name="Kim H.J."/>
            <person name="Triplett B.A."/>
        </authorList>
    </citation>
    <scope>NUCLEOTIDE SEQUENCE [LARGE SCALE GENOMIC DNA]</scope>
    <source>
        <strain evidence="4">AU17325</strain>
    </source>
</reference>
<dbReference type="RefSeq" id="WP_089454409.1">
    <property type="nucleotide sequence ID" value="NZ_CABVQG010000009.1"/>
</dbReference>
<organism evidence="4 6">
    <name type="scientific">Burkholderia aenigmatica</name>
    <dbReference type="NCBI Taxonomy" id="2015348"/>
    <lineage>
        <taxon>Bacteria</taxon>
        <taxon>Pseudomonadati</taxon>
        <taxon>Pseudomonadota</taxon>
        <taxon>Betaproteobacteria</taxon>
        <taxon>Burkholderiales</taxon>
        <taxon>Burkholderiaceae</taxon>
        <taxon>Burkholderia</taxon>
        <taxon>Burkholderia cepacia complex</taxon>
    </lineage>
</organism>
<dbReference type="PANTHER" id="PTHR46558">
    <property type="entry name" value="TRACRIPTIONAL REGULATORY PROTEIN-RELATED-RELATED"/>
    <property type="match status" value="1"/>
</dbReference>
<reference evidence="6" key="2">
    <citation type="submission" date="2017-06" db="EMBL/GenBank/DDBJ databases">
        <authorList>
            <person name="LiPuma J."/>
            <person name="Spilker T."/>
        </authorList>
    </citation>
    <scope>NUCLEOTIDE SEQUENCE [LARGE SCALE GENOMIC DNA]</scope>
    <source>
        <strain evidence="6">AU17325</strain>
    </source>
</reference>
<evidence type="ECO:0000313" key="4">
    <source>
        <dbReference type="EMBL" id="OXI33336.1"/>
    </source>
</evidence>
<dbReference type="AlphaFoldDB" id="A0A228HT35"/>
<feature type="domain" description="HTH cro/C1-type" evidence="2">
    <location>
        <begin position="17"/>
        <end position="71"/>
    </location>
</feature>
<dbReference type="Gene3D" id="1.10.260.40">
    <property type="entry name" value="lambda repressor-like DNA-binding domains"/>
    <property type="match status" value="1"/>
</dbReference>
<dbReference type="PROSITE" id="PS50943">
    <property type="entry name" value="HTH_CROC1"/>
    <property type="match status" value="1"/>
</dbReference>
<dbReference type="OrthoDB" id="5524454at2"/>
<dbReference type="SMART" id="SM00530">
    <property type="entry name" value="HTH_XRE"/>
    <property type="match status" value="1"/>
</dbReference>
<dbReference type="PANTHER" id="PTHR46558:SF11">
    <property type="entry name" value="HTH-TYPE TRANSCRIPTIONAL REGULATOR XRE"/>
    <property type="match status" value="1"/>
</dbReference>
<dbReference type="Proteomes" id="UP000494301">
    <property type="component" value="Unassembled WGS sequence"/>
</dbReference>
<dbReference type="Pfam" id="PF01381">
    <property type="entry name" value="HTH_3"/>
    <property type="match status" value="1"/>
</dbReference>
<keyword evidence="7" id="KW-1185">Reference proteome</keyword>
<reference evidence="3 8" key="4">
    <citation type="submission" date="2020-04" db="EMBL/GenBank/DDBJ databases">
        <authorList>
            <person name="Depoorter E."/>
        </authorList>
    </citation>
    <scope>NUCLEOTIDE SEQUENCE [LARGE SCALE GENOMIC DNA]</scope>
    <source>
        <strain evidence="3 8">BCC0217</strain>
        <strain evidence="5 7">R-17378</strain>
    </source>
</reference>
<evidence type="ECO:0000313" key="5">
    <source>
        <dbReference type="EMBL" id="VWC65654.1"/>
    </source>
</evidence>
<evidence type="ECO:0000313" key="7">
    <source>
        <dbReference type="Proteomes" id="UP000494120"/>
    </source>
</evidence>
<gene>
    <name evidence="5" type="ORF">BLA17378_02831</name>
    <name evidence="3" type="ORF">BLA3211_01337</name>
    <name evidence="4" type="ORF">CFB84_39725</name>
</gene>
<evidence type="ECO:0000313" key="3">
    <source>
        <dbReference type="EMBL" id="CAB3961675.1"/>
    </source>
</evidence>
<reference evidence="4 6" key="3">
    <citation type="submission" date="2017-08" db="EMBL/GenBank/DDBJ databases">
        <title>WGS of novel Burkholderia cepaca complex species.</title>
        <authorList>
            <person name="Lipuma J."/>
            <person name="Spilker T."/>
        </authorList>
    </citation>
    <scope>NUCLEOTIDE SEQUENCE [LARGE SCALE GENOMIC DNA]</scope>
    <source>
        <strain evidence="4 6">AU17325</strain>
    </source>
</reference>
<name>A0A228HT35_9BURK</name>
<evidence type="ECO:0000256" key="1">
    <source>
        <dbReference type="ARBA" id="ARBA00023125"/>
    </source>
</evidence>
<keyword evidence="1" id="KW-0238">DNA-binding</keyword>
<dbReference type="EMBL" id="NKFA01000037">
    <property type="protein sequence ID" value="OXI33336.1"/>
    <property type="molecule type" value="Genomic_DNA"/>
</dbReference>
<dbReference type="EMBL" id="CABWIL020000004">
    <property type="protein sequence ID" value="CAB3961675.1"/>
    <property type="molecule type" value="Genomic_DNA"/>
</dbReference>
<proteinExistence type="predicted"/>
<dbReference type="SUPFAM" id="SSF47413">
    <property type="entry name" value="lambda repressor-like DNA-binding domains"/>
    <property type="match status" value="1"/>
</dbReference>
<evidence type="ECO:0000313" key="8">
    <source>
        <dbReference type="Proteomes" id="UP000494301"/>
    </source>
</evidence>
<dbReference type="EMBL" id="CABVQG010000009">
    <property type="protein sequence ID" value="VWC65654.1"/>
    <property type="molecule type" value="Genomic_DNA"/>
</dbReference>
<dbReference type="InterPro" id="IPR010982">
    <property type="entry name" value="Lambda_DNA-bd_dom_sf"/>
</dbReference>
<dbReference type="Proteomes" id="UP000214600">
    <property type="component" value="Unassembled WGS sequence"/>
</dbReference>
<evidence type="ECO:0000313" key="6">
    <source>
        <dbReference type="Proteomes" id="UP000214600"/>
    </source>
</evidence>
<protein>
    <submittedName>
        <fullName evidence="3">Helix-turn-helix domain-containing protein</fullName>
    </submittedName>
    <submittedName>
        <fullName evidence="4">Transcriptional regulator</fullName>
    </submittedName>
</protein>
<dbReference type="CDD" id="cd00093">
    <property type="entry name" value="HTH_XRE"/>
    <property type="match status" value="1"/>
</dbReference>
<accession>A0A228HT35</accession>
<dbReference type="GO" id="GO:0003677">
    <property type="term" value="F:DNA binding"/>
    <property type="evidence" value="ECO:0007669"/>
    <property type="project" value="UniProtKB-KW"/>
</dbReference>
<evidence type="ECO:0000259" key="2">
    <source>
        <dbReference type="PROSITE" id="PS50943"/>
    </source>
</evidence>